<dbReference type="RefSeq" id="WP_209147264.1">
    <property type="nucleotide sequence ID" value="NZ_JAGHKP010000003.1"/>
</dbReference>
<organism evidence="2 3">
    <name type="scientific">Chitinophaga chungangae</name>
    <dbReference type="NCBI Taxonomy" id="2821488"/>
    <lineage>
        <taxon>Bacteria</taxon>
        <taxon>Pseudomonadati</taxon>
        <taxon>Bacteroidota</taxon>
        <taxon>Chitinophagia</taxon>
        <taxon>Chitinophagales</taxon>
        <taxon>Chitinophagaceae</taxon>
        <taxon>Chitinophaga</taxon>
    </lineage>
</organism>
<dbReference type="CDD" id="cd00448">
    <property type="entry name" value="YjgF_YER057c_UK114_family"/>
    <property type="match status" value="1"/>
</dbReference>
<dbReference type="SUPFAM" id="SSF55298">
    <property type="entry name" value="YjgF-like"/>
    <property type="match status" value="1"/>
</dbReference>
<dbReference type="InterPro" id="IPR006175">
    <property type="entry name" value="YjgF/YER057c/UK114"/>
</dbReference>
<evidence type="ECO:0000313" key="2">
    <source>
        <dbReference type="EMBL" id="MBO9154145.1"/>
    </source>
</evidence>
<name>A0ABS3YHI2_9BACT</name>
<comment type="similarity">
    <text evidence="1">Belongs to the RutC family.</text>
</comment>
<dbReference type="Pfam" id="PF01042">
    <property type="entry name" value="Ribonuc_L-PSP"/>
    <property type="match status" value="1"/>
</dbReference>
<comment type="caution">
    <text evidence="2">The sequence shown here is derived from an EMBL/GenBank/DDBJ whole genome shotgun (WGS) entry which is preliminary data.</text>
</comment>
<dbReference type="Gene3D" id="3.30.1330.40">
    <property type="entry name" value="RutC-like"/>
    <property type="match status" value="1"/>
</dbReference>
<dbReference type="Proteomes" id="UP000679126">
    <property type="component" value="Unassembled WGS sequence"/>
</dbReference>
<gene>
    <name evidence="2" type="ORF">J7I43_18105</name>
</gene>
<dbReference type="PANTHER" id="PTHR11803:SF58">
    <property type="entry name" value="PROTEIN HMF1-RELATED"/>
    <property type="match status" value="1"/>
</dbReference>
<proteinExistence type="inferred from homology"/>
<reference evidence="3" key="1">
    <citation type="submission" date="2021-03" db="EMBL/GenBank/DDBJ databases">
        <title>Assistant Professor.</title>
        <authorList>
            <person name="Huq M.A."/>
        </authorList>
    </citation>
    <scope>NUCLEOTIDE SEQUENCE [LARGE SCALE GENOMIC DNA]</scope>
    <source>
        <strain evidence="3">MAH-28</strain>
    </source>
</reference>
<accession>A0ABS3YHI2</accession>
<dbReference type="EMBL" id="JAGHKP010000003">
    <property type="protein sequence ID" value="MBO9154145.1"/>
    <property type="molecule type" value="Genomic_DNA"/>
</dbReference>
<protein>
    <submittedName>
        <fullName evidence="2">RidA family protein</fullName>
    </submittedName>
</protein>
<dbReference type="InterPro" id="IPR035959">
    <property type="entry name" value="RutC-like_sf"/>
</dbReference>
<dbReference type="PANTHER" id="PTHR11803">
    <property type="entry name" value="2-IMINOBUTANOATE/2-IMINOPROPANOATE DEAMINASE RIDA"/>
    <property type="match status" value="1"/>
</dbReference>
<sequence length="131" mass="13735">MTVKPLNPEGMLRSPAFSQAIVTEGPGKTIYIGGQNAVNEKGETVGGNDFKAQTEQVMKNIATVLAAAGTTFDNVIKLTICAVQGNDLRAGFEAAQPFMSKTAPPPVVTVLVVAALGHPDYLVEIDAIAYM</sequence>
<evidence type="ECO:0000256" key="1">
    <source>
        <dbReference type="ARBA" id="ARBA00010552"/>
    </source>
</evidence>
<evidence type="ECO:0000313" key="3">
    <source>
        <dbReference type="Proteomes" id="UP000679126"/>
    </source>
</evidence>
<keyword evidence="3" id="KW-1185">Reference proteome</keyword>